<organism evidence="3 4">
    <name type="scientific">Candidatus Ghiorseimicrobium undicola</name>
    <dbReference type="NCBI Taxonomy" id="1974746"/>
    <lineage>
        <taxon>Bacteria</taxon>
        <taxon>Pseudomonadati</taxon>
        <taxon>Candidatus Omnitrophota</taxon>
        <taxon>Candidatus Ghiorseimicrobium</taxon>
    </lineage>
</organism>
<gene>
    <name evidence="3" type="ORF">COV72_09010</name>
</gene>
<dbReference type="CDD" id="cd20736">
    <property type="entry name" value="PoNe_Nuclease"/>
    <property type="match status" value="1"/>
</dbReference>
<evidence type="ECO:0000256" key="1">
    <source>
        <dbReference type="ARBA" id="ARBA00006738"/>
    </source>
</evidence>
<dbReference type="NCBIfam" id="NF009154">
    <property type="entry name" value="PRK12497.3-3"/>
    <property type="match status" value="1"/>
</dbReference>
<dbReference type="InterPro" id="IPR011335">
    <property type="entry name" value="Restrct_endonuc-II-like"/>
</dbReference>
<dbReference type="NCBIfam" id="TIGR00252">
    <property type="entry name" value="YraN family protein"/>
    <property type="match status" value="1"/>
</dbReference>
<dbReference type="AlphaFoldDB" id="A0A2H0LVL2"/>
<comment type="caution">
    <text evidence="3">The sequence shown here is derived from an EMBL/GenBank/DDBJ whole genome shotgun (WGS) entry which is preliminary data.</text>
</comment>
<dbReference type="GO" id="GO:0003676">
    <property type="term" value="F:nucleic acid binding"/>
    <property type="evidence" value="ECO:0007669"/>
    <property type="project" value="InterPro"/>
</dbReference>
<evidence type="ECO:0000256" key="2">
    <source>
        <dbReference type="HAMAP-Rule" id="MF_00048"/>
    </source>
</evidence>
<dbReference type="PANTHER" id="PTHR34039">
    <property type="entry name" value="UPF0102 PROTEIN YRAN"/>
    <property type="match status" value="1"/>
</dbReference>
<dbReference type="InterPro" id="IPR011856">
    <property type="entry name" value="tRNA_endonuc-like_dom_sf"/>
</dbReference>
<dbReference type="InterPro" id="IPR003509">
    <property type="entry name" value="UPF0102_YraN-like"/>
</dbReference>
<dbReference type="HAMAP" id="MF_00048">
    <property type="entry name" value="UPF0102"/>
    <property type="match status" value="1"/>
</dbReference>
<evidence type="ECO:0000313" key="3">
    <source>
        <dbReference type="EMBL" id="PIQ88432.1"/>
    </source>
</evidence>
<dbReference type="Gene3D" id="3.40.1350.10">
    <property type="match status" value="1"/>
</dbReference>
<proteinExistence type="inferred from homology"/>
<reference evidence="3 4" key="1">
    <citation type="submission" date="2017-09" db="EMBL/GenBank/DDBJ databases">
        <title>Depth-based differentiation of microbial function through sediment-hosted aquifers and enrichment of novel symbionts in the deep terrestrial subsurface.</title>
        <authorList>
            <person name="Probst A.J."/>
            <person name="Ladd B."/>
            <person name="Jarett J.K."/>
            <person name="Geller-Mcgrath D.E."/>
            <person name="Sieber C.M."/>
            <person name="Emerson J.B."/>
            <person name="Anantharaman K."/>
            <person name="Thomas B.C."/>
            <person name="Malmstrom R."/>
            <person name="Stieglmeier M."/>
            <person name="Klingl A."/>
            <person name="Woyke T."/>
            <person name="Ryan C.M."/>
            <person name="Banfield J.F."/>
        </authorList>
    </citation>
    <scope>NUCLEOTIDE SEQUENCE [LARGE SCALE GENOMIC DNA]</scope>
    <source>
        <strain evidence="3">CG11_big_fil_rev_8_21_14_0_20_42_13</strain>
    </source>
</reference>
<dbReference type="Pfam" id="PF02021">
    <property type="entry name" value="UPF0102"/>
    <property type="match status" value="1"/>
</dbReference>
<name>A0A2H0LVL2_9BACT</name>
<comment type="similarity">
    <text evidence="1 2">Belongs to the UPF0102 family.</text>
</comment>
<dbReference type="PANTHER" id="PTHR34039:SF1">
    <property type="entry name" value="UPF0102 PROTEIN YRAN"/>
    <property type="match status" value="1"/>
</dbReference>
<accession>A0A2H0LVL2</accession>
<dbReference type="SUPFAM" id="SSF52980">
    <property type="entry name" value="Restriction endonuclease-like"/>
    <property type="match status" value="1"/>
</dbReference>
<dbReference type="NCBIfam" id="NF009150">
    <property type="entry name" value="PRK12497.1-3"/>
    <property type="match status" value="1"/>
</dbReference>
<protein>
    <recommendedName>
        <fullName evidence="2">UPF0102 protein COV72_09010</fullName>
    </recommendedName>
</protein>
<sequence length="117" mass="13647">MNKYKQILGAKGEELALRFLRRKGYKIIARNFSSPVGEIDIIARQGREMVFIEVKARSSPDFGWPEEAISREKIKHLFRAAQFYIKRNAHSEEIFRFDVVSIIFGEKPQITLIKDAF</sequence>
<evidence type="ECO:0000313" key="4">
    <source>
        <dbReference type="Proteomes" id="UP000229641"/>
    </source>
</evidence>
<dbReference type="EMBL" id="PCWA01000109">
    <property type="protein sequence ID" value="PIQ88432.1"/>
    <property type="molecule type" value="Genomic_DNA"/>
</dbReference>
<dbReference type="Proteomes" id="UP000229641">
    <property type="component" value="Unassembled WGS sequence"/>
</dbReference>